<dbReference type="RefSeq" id="WP_021290143.1">
    <property type="nucleotide sequence ID" value="NZ_BNER01000001.1"/>
</dbReference>
<name>A0A024Q6B2_9BACI</name>
<dbReference type="AlphaFoldDB" id="A0A024Q6B2"/>
<gene>
    <name evidence="1" type="primary">pipB2</name>
    <name evidence="1" type="ORF">BN990_00250</name>
</gene>
<comment type="caution">
    <text evidence="1">The sequence shown here is derived from an EMBL/GenBank/DDBJ whole genome shotgun (WGS) entry which is preliminary data.</text>
</comment>
<dbReference type="InterPro" id="IPR047928">
    <property type="entry name" value="Perm_prefix_1"/>
</dbReference>
<keyword evidence="2" id="KW-1185">Reference proteome</keyword>
<evidence type="ECO:0000313" key="1">
    <source>
        <dbReference type="EMBL" id="CDQ37984.1"/>
    </source>
</evidence>
<dbReference type="SUPFAM" id="SSF141571">
    <property type="entry name" value="Pentapeptide repeat-like"/>
    <property type="match status" value="1"/>
</dbReference>
<dbReference type="PANTHER" id="PTHR14136">
    <property type="entry name" value="BTB_POZ DOMAIN-CONTAINING PROTEIN KCTD9"/>
    <property type="match status" value="1"/>
</dbReference>
<dbReference type="STRING" id="1462526.BN990_00250"/>
<reference evidence="1 2" key="1">
    <citation type="submission" date="2014-03" db="EMBL/GenBank/DDBJ databases">
        <authorList>
            <person name="Urmite Genomes U."/>
        </authorList>
    </citation>
    <scope>NUCLEOTIDE SEQUENCE [LARGE SCALE GENOMIC DNA]</scope>
    <source>
        <strain evidence="1 2">Vm-5</strain>
    </source>
</reference>
<accession>A0A024Q6B2</accession>
<sequence length="240" mass="26793">MNKKLMTYLDEVFSPYEDLHVVRELKEELSSDLQEKWSDLKNQGYNDETAYSMTVDSIGDISEIIESISSKTIELKQMVGRDFSKIDLRDSDLKQVEVHEGKFNKSAMDGSDFSGSDLTNSSFQSSDLRNITFDGSNLTGAKLIKSALSGASFQRCVLNYTDFSYSDLSGICFANHTFEGTIFDKAGLKGTSFKNAVFRNVSFRHSYDVKKADFDGATMDKLTYAVLKGSKANLKNVTVI</sequence>
<dbReference type="EMBL" id="CCDP010000001">
    <property type="protein sequence ID" value="CDQ37984.1"/>
    <property type="molecule type" value="Genomic_DNA"/>
</dbReference>
<organism evidence="1 2">
    <name type="scientific">Virgibacillus massiliensis</name>
    <dbReference type="NCBI Taxonomy" id="1462526"/>
    <lineage>
        <taxon>Bacteria</taxon>
        <taxon>Bacillati</taxon>
        <taxon>Bacillota</taxon>
        <taxon>Bacilli</taxon>
        <taxon>Bacillales</taxon>
        <taxon>Bacillaceae</taxon>
        <taxon>Virgibacillus</taxon>
    </lineage>
</organism>
<dbReference type="InterPro" id="IPR001646">
    <property type="entry name" value="5peptide_repeat"/>
</dbReference>
<dbReference type="PANTHER" id="PTHR14136:SF17">
    <property type="entry name" value="BTB_POZ DOMAIN-CONTAINING PROTEIN KCTD9"/>
    <property type="match status" value="1"/>
</dbReference>
<protein>
    <submittedName>
        <fullName evidence="1">Type III effector pipB2</fullName>
    </submittedName>
</protein>
<dbReference type="Pfam" id="PF13599">
    <property type="entry name" value="Pentapeptide_4"/>
    <property type="match status" value="1"/>
</dbReference>
<dbReference type="Proteomes" id="UP000028875">
    <property type="component" value="Unassembled WGS sequence"/>
</dbReference>
<dbReference type="OrthoDB" id="9812495at2"/>
<dbReference type="Gene3D" id="2.160.20.80">
    <property type="entry name" value="E3 ubiquitin-protein ligase SopA"/>
    <property type="match status" value="1"/>
</dbReference>
<dbReference type="Pfam" id="PF00805">
    <property type="entry name" value="Pentapeptide"/>
    <property type="match status" value="1"/>
</dbReference>
<reference evidence="2" key="2">
    <citation type="submission" date="2014-05" db="EMBL/GenBank/DDBJ databases">
        <title>Draft genome sequence of Virgibacillus massiliensis Vm-5.</title>
        <authorList>
            <person name="Khelaifia S."/>
            <person name="Croce O."/>
            <person name="Lagier J.C."/>
            <person name="Raoult D."/>
        </authorList>
    </citation>
    <scope>NUCLEOTIDE SEQUENCE [LARGE SCALE GENOMIC DNA]</scope>
    <source>
        <strain evidence="2">Vm-5</strain>
    </source>
</reference>
<dbReference type="InterPro" id="IPR051082">
    <property type="entry name" value="Pentapeptide-BTB/POZ_domain"/>
</dbReference>
<dbReference type="eggNOG" id="COG1357">
    <property type="taxonomic scope" value="Bacteria"/>
</dbReference>
<evidence type="ECO:0000313" key="2">
    <source>
        <dbReference type="Proteomes" id="UP000028875"/>
    </source>
</evidence>
<dbReference type="NCBIfam" id="NF038403">
    <property type="entry name" value="perm_prefix_1"/>
    <property type="match status" value="1"/>
</dbReference>
<proteinExistence type="predicted"/>